<dbReference type="PANTHER" id="PTHR13887">
    <property type="entry name" value="GLUTATHIONE S-TRANSFERASE KAPPA"/>
    <property type="match status" value="1"/>
</dbReference>
<gene>
    <name evidence="3" type="ORF">PIL02S_03236</name>
</gene>
<evidence type="ECO:0000313" key="4">
    <source>
        <dbReference type="Proteomes" id="UP000247459"/>
    </source>
</evidence>
<name>A0A2W0C6P2_9BACL</name>
<proteinExistence type="predicted"/>
<keyword evidence="3" id="KW-0413">Isomerase</keyword>
<dbReference type="GO" id="GO:0016491">
    <property type="term" value="F:oxidoreductase activity"/>
    <property type="evidence" value="ECO:0007669"/>
    <property type="project" value="InterPro"/>
</dbReference>
<dbReference type="GeneID" id="98571128"/>
<dbReference type="OrthoDB" id="9799122at2"/>
<sequence length="245" mass="27274">MIIEIWSDFMCPFCYIGKRRLENVLAQFPHRDEVKLQFKSFELDSNAELNSGKTNAEYLAAKYNMSVEQAKGMNAQMNANARTAGLEYNIDEMIPTNSFSAHRLTHWADTQGKMLELSERLFKAIFIEGKHAGDTDVLIQLAEEVGLDRNAAAEVLASNQFAEQVRADQAEGEQLGIRGVPFFVFDRKFAVSGAQPDDVFRDAIQKAWDERSPFTMVESSTANADAGGVCTDDGCEVPQSDKPSK</sequence>
<dbReference type="RefSeq" id="WP_110759554.1">
    <property type="nucleotide sequence ID" value="NZ_JBCNGO010000005.1"/>
</dbReference>
<dbReference type="Pfam" id="PF01323">
    <property type="entry name" value="DSBA"/>
    <property type="match status" value="1"/>
</dbReference>
<dbReference type="CDD" id="cd03024">
    <property type="entry name" value="DsbA_FrnE"/>
    <property type="match status" value="1"/>
</dbReference>
<protein>
    <submittedName>
        <fullName evidence="3">Dithiol-disulfide isomerase</fullName>
    </submittedName>
</protein>
<dbReference type="EMBL" id="PRLG01000020">
    <property type="protein sequence ID" value="PYY28100.1"/>
    <property type="molecule type" value="Genomic_DNA"/>
</dbReference>
<organism evidence="3 4">
    <name type="scientific">Paenibacillus illinoisensis</name>
    <dbReference type="NCBI Taxonomy" id="59845"/>
    <lineage>
        <taxon>Bacteria</taxon>
        <taxon>Bacillati</taxon>
        <taxon>Bacillota</taxon>
        <taxon>Bacilli</taxon>
        <taxon>Bacillales</taxon>
        <taxon>Paenibacillaceae</taxon>
        <taxon>Paenibacillus</taxon>
    </lineage>
</organism>
<dbReference type="PANTHER" id="PTHR13887:SF41">
    <property type="entry name" value="THIOREDOXIN SUPERFAMILY PROTEIN"/>
    <property type="match status" value="1"/>
</dbReference>
<dbReference type="InterPro" id="IPR001853">
    <property type="entry name" value="DSBA-like_thioredoxin_dom"/>
</dbReference>
<evidence type="ECO:0000313" key="3">
    <source>
        <dbReference type="EMBL" id="PYY28100.1"/>
    </source>
</evidence>
<comment type="caution">
    <text evidence="3">The sequence shown here is derived from an EMBL/GenBank/DDBJ whole genome shotgun (WGS) entry which is preliminary data.</text>
</comment>
<dbReference type="Proteomes" id="UP000247459">
    <property type="component" value="Unassembled WGS sequence"/>
</dbReference>
<evidence type="ECO:0000259" key="2">
    <source>
        <dbReference type="Pfam" id="PF01323"/>
    </source>
</evidence>
<feature type="domain" description="DSBA-like thioredoxin" evidence="2">
    <location>
        <begin position="3"/>
        <end position="205"/>
    </location>
</feature>
<dbReference type="Gene3D" id="3.40.30.10">
    <property type="entry name" value="Glutaredoxin"/>
    <property type="match status" value="1"/>
</dbReference>
<dbReference type="SUPFAM" id="SSF52833">
    <property type="entry name" value="Thioredoxin-like"/>
    <property type="match status" value="1"/>
</dbReference>
<dbReference type="InterPro" id="IPR036249">
    <property type="entry name" value="Thioredoxin-like_sf"/>
</dbReference>
<dbReference type="GO" id="GO:0016853">
    <property type="term" value="F:isomerase activity"/>
    <property type="evidence" value="ECO:0007669"/>
    <property type="project" value="UniProtKB-KW"/>
</dbReference>
<dbReference type="AlphaFoldDB" id="A0A2W0C6P2"/>
<feature type="region of interest" description="Disordered" evidence="1">
    <location>
        <begin position="219"/>
        <end position="245"/>
    </location>
</feature>
<reference evidence="3 4" key="1">
    <citation type="submission" date="2018-01" db="EMBL/GenBank/DDBJ databases">
        <title>Genome sequence of the PGP bacterium Paenibacillus illinoisensis E3.</title>
        <authorList>
            <person name="Rolli E."/>
            <person name="Marasco R."/>
            <person name="Bessem C."/>
            <person name="Michoud G."/>
            <person name="Gaiarsa S."/>
            <person name="Borin S."/>
            <person name="Daffonchio D."/>
        </authorList>
    </citation>
    <scope>NUCLEOTIDE SEQUENCE [LARGE SCALE GENOMIC DNA]</scope>
    <source>
        <strain evidence="3 4">E3</strain>
    </source>
</reference>
<evidence type="ECO:0000256" key="1">
    <source>
        <dbReference type="SAM" id="MobiDB-lite"/>
    </source>
</evidence>
<accession>A0A2W0C6P2</accession>